<gene>
    <name evidence="1" type="ORF">GCM10007231_05580</name>
</gene>
<sequence>MRWRTAASGLVVGALLAVSTGCDDSAVPGNRDRLESVGSEEGAGVLCMPVSRSGGAWFAWETVENVSDSAIVVTGVKVDDDELSVDEWFLADEYWEESGVGRGPLPRPGEAKLSSTISPGATVLVAMSVSTDGLVERRKTKAKVLYDDGGNDRELPLRWGLEVVPADQACNYADD</sequence>
<dbReference type="PROSITE" id="PS51257">
    <property type="entry name" value="PROKAR_LIPOPROTEIN"/>
    <property type="match status" value="1"/>
</dbReference>
<evidence type="ECO:0000313" key="2">
    <source>
        <dbReference type="Proteomes" id="UP000630594"/>
    </source>
</evidence>
<reference evidence="2" key="1">
    <citation type="journal article" date="2019" name="Int. J. Syst. Evol. Microbiol.">
        <title>The Global Catalogue of Microorganisms (GCM) 10K type strain sequencing project: providing services to taxonomists for standard genome sequencing and annotation.</title>
        <authorList>
            <consortium name="The Broad Institute Genomics Platform"/>
            <consortium name="The Broad Institute Genome Sequencing Center for Infectious Disease"/>
            <person name="Wu L."/>
            <person name="Ma J."/>
        </authorList>
    </citation>
    <scope>NUCLEOTIDE SEQUENCE [LARGE SCALE GENOMIC DNA]</scope>
    <source>
        <strain evidence="2">CCM 7403</strain>
    </source>
</reference>
<proteinExistence type="predicted"/>
<evidence type="ECO:0000313" key="1">
    <source>
        <dbReference type="EMBL" id="GGD09612.1"/>
    </source>
</evidence>
<accession>A0ABQ1Q1V8</accession>
<comment type="caution">
    <text evidence="1">The sequence shown here is derived from an EMBL/GenBank/DDBJ whole genome shotgun (WGS) entry which is preliminary data.</text>
</comment>
<keyword evidence="2" id="KW-1185">Reference proteome</keyword>
<dbReference type="EMBL" id="BMCK01000001">
    <property type="protein sequence ID" value="GGD09612.1"/>
    <property type="molecule type" value="Genomic_DNA"/>
</dbReference>
<organism evidence="1 2">
    <name type="scientific">Nocardioides daphniae</name>
    <dbReference type="NCBI Taxonomy" id="402297"/>
    <lineage>
        <taxon>Bacteria</taxon>
        <taxon>Bacillati</taxon>
        <taxon>Actinomycetota</taxon>
        <taxon>Actinomycetes</taxon>
        <taxon>Propionibacteriales</taxon>
        <taxon>Nocardioidaceae</taxon>
        <taxon>Nocardioides</taxon>
    </lineage>
</organism>
<dbReference type="Proteomes" id="UP000630594">
    <property type="component" value="Unassembled WGS sequence"/>
</dbReference>
<name>A0ABQ1Q1V8_9ACTN</name>
<evidence type="ECO:0008006" key="3">
    <source>
        <dbReference type="Google" id="ProtNLM"/>
    </source>
</evidence>
<protein>
    <recommendedName>
        <fullName evidence="3">DUF4352 domain-containing protein</fullName>
    </recommendedName>
</protein>